<dbReference type="Gene3D" id="2.30.110.10">
    <property type="entry name" value="Electron Transport, Fmn-binding Protein, Chain A"/>
    <property type="match status" value="1"/>
</dbReference>
<reference evidence="1" key="1">
    <citation type="submission" date="2022-09" db="EMBL/GenBank/DDBJ databases">
        <title>Actin cytoskeleton and complex cell architecture in an #Asgard archaeon.</title>
        <authorList>
            <person name="Ponce Toledo R.I."/>
            <person name="Schleper C."/>
            <person name="Rodrigues Oliveira T."/>
            <person name="Wollweber F."/>
            <person name="Xu J."/>
            <person name="Rittmann S."/>
            <person name="Klingl A."/>
            <person name="Pilhofer M."/>
        </authorList>
    </citation>
    <scope>NUCLEOTIDE SEQUENCE</scope>
    <source>
        <strain evidence="1">B-35</strain>
    </source>
</reference>
<gene>
    <name evidence="1" type="ORF">NEF87_000392</name>
</gene>
<dbReference type="Proteomes" id="UP001208689">
    <property type="component" value="Chromosome"/>
</dbReference>
<evidence type="ECO:0000313" key="1">
    <source>
        <dbReference type="EMBL" id="UYP44107.1"/>
    </source>
</evidence>
<evidence type="ECO:0008006" key="3">
    <source>
        <dbReference type="Google" id="ProtNLM"/>
    </source>
</evidence>
<proteinExistence type="predicted"/>
<dbReference type="EMBL" id="CP104013">
    <property type="protein sequence ID" value="UYP44107.1"/>
    <property type="molecule type" value="Genomic_DNA"/>
</dbReference>
<organism evidence="1 2">
    <name type="scientific">Candidatus Lokiarchaeum ossiferum</name>
    <dbReference type="NCBI Taxonomy" id="2951803"/>
    <lineage>
        <taxon>Archaea</taxon>
        <taxon>Promethearchaeati</taxon>
        <taxon>Promethearchaeota</taxon>
        <taxon>Promethearchaeia</taxon>
        <taxon>Promethearchaeales</taxon>
        <taxon>Promethearchaeaceae</taxon>
        <taxon>Candidatus Lokiarchaeum</taxon>
    </lineage>
</organism>
<accession>A0ABY6HNY4</accession>
<name>A0ABY6HNY4_9ARCH</name>
<evidence type="ECO:0000313" key="2">
    <source>
        <dbReference type="Proteomes" id="UP001208689"/>
    </source>
</evidence>
<sequence>MSNKTEMLKWNPKLSEEAVKFTKPEIMAKFVSTIDKEGYPHLSFITSNIAMSPEVVKWGEFTRGMSKGNVLKNPKQGMLYMTVAMPFKFLQLKADLDYISMEGDDAIEFNSMNLFRYNTYMRVYRIFFNKIKAARHIRGISLVGIVKGIIQNLFKIGGKTGKVENRLQELGNRLFKGLVFPKFISYIDPKDGYPVIIPLFQARSVENKRIVFNLAQFKEDLLQIPNGAKVSVFAMDFETVTQMVKGTFLGIQNKRGIVDIEVVYNSMPPLVGEMFPNLSVREKVTEFS</sequence>
<dbReference type="InterPro" id="IPR012349">
    <property type="entry name" value="Split_barrel_FMN-bd"/>
</dbReference>
<protein>
    <recommendedName>
        <fullName evidence="3">Pyridoxamine 5'-phosphate oxidase putative domain-containing protein</fullName>
    </recommendedName>
</protein>
<keyword evidence="2" id="KW-1185">Reference proteome</keyword>